<protein>
    <submittedName>
        <fullName evidence="1">Uncharacterized protein</fullName>
    </submittedName>
</protein>
<sequence length="345" mass="41332">MFYIRYEHLSESHPSFRVYKIREQDQILQYILHENLEKIANESRDYPKYTHYFMLDESRFSFFRFDVFQTFDKKFTIQDLNTIIEEKSQATKKHNDVDGEKIMVYIDNIHINGEEKKHVIGETGEIFFRLYIVYLNKQSINTMNSVYGNLFNIKNINILPQSFHTLIFLRNNLKKDNFVLLYITENSCKAIKIQNGFYHSVETLNLWMSALKQMYKDNGIVQYRYKTYEFIESNPLAKGLVKDTLQFYSEMFCKRFREKNLIGTDVIVISPITKNVHFIETFNEEYKKMTNNYVVPFHHSTMLNTFGKIWEPDDMDAIILMNRDEKIRKTLLPVDRESISAELEM</sequence>
<reference evidence="1" key="1">
    <citation type="journal article" date="2012" name="Science">
        <title>Fermentation, hydrogen, and sulfur metabolism in multiple uncultivated bacterial phyla.</title>
        <authorList>
            <person name="Wrighton K.C."/>
            <person name="Thomas B.C."/>
            <person name="Sharon I."/>
            <person name="Miller C.S."/>
            <person name="Castelle C.J."/>
            <person name="VerBerkmoes N.C."/>
            <person name="Wilkins M.J."/>
            <person name="Hettich R.L."/>
            <person name="Lipton M.S."/>
            <person name="Williams K.H."/>
            <person name="Long P.E."/>
            <person name="Banfield J.F."/>
        </authorList>
    </citation>
    <scope>NUCLEOTIDE SEQUENCE [LARGE SCALE GENOMIC DNA]</scope>
</reference>
<proteinExistence type="predicted"/>
<organism evidence="1">
    <name type="scientific">uncultured bacterium</name>
    <name type="common">gcode 4</name>
    <dbReference type="NCBI Taxonomy" id="1234023"/>
    <lineage>
        <taxon>Bacteria</taxon>
        <taxon>environmental samples</taxon>
    </lineage>
</organism>
<gene>
    <name evidence="1" type="ORF">ACD_80C00181G0009</name>
</gene>
<accession>K1XW17</accession>
<dbReference type="EMBL" id="AMFJ01036188">
    <property type="protein sequence ID" value="EKD24623.1"/>
    <property type="molecule type" value="Genomic_DNA"/>
</dbReference>
<name>K1XW17_9BACT</name>
<comment type="caution">
    <text evidence="1">The sequence shown here is derived from an EMBL/GenBank/DDBJ whole genome shotgun (WGS) entry which is preliminary data.</text>
</comment>
<dbReference type="AlphaFoldDB" id="K1XW17"/>
<evidence type="ECO:0000313" key="1">
    <source>
        <dbReference type="EMBL" id="EKD24623.1"/>
    </source>
</evidence>